<name>A0ABR2GXD3_9EUKA</name>
<keyword evidence="3" id="KW-0732">Signal</keyword>
<sequence length="990" mass="111337">MIAISIFLLSIFVSSSDNENIEVFSSEPDPTIILVDFQNEGYWAPYRITDRSKWQATANSEETKDTTKVEGPIQHIYDGTREKYWHTRWGSGSGNHDDRPGGTGPYHFIIDLGEETTFRAFSYTPRVKGSDGWQNGNILHYEFYIAESKEEIENKISSDNYLYKGDFQYTLQQTSTDQTSLVVFSLPKTSRFIALRSIDHGGHASCSEFNLYTDPLPTPLPTATPTPKPTPVIIMVDFQNEGYWAPYRITDRSKWQATANSEETKDTTKVEGPIQHIYDGTREKYWHTRWGSGSGNHDDRPGGTGPYHFIIDLGEETTFRAFSYTPRVKGSDGWQNGNILHYEFYIAESKEEIENKISSDNYLYKGDFQYTHQQTSTDQTSLVVFSVPETSRFIALRSIDHGGHASCSEFNLYTDPLPTPLPTPSPKPTPVIIMVDFQNEGYWAPYRITDRSKWQATANSEETKDTTKVEGPIQHIYDGTREKYWHTRWGSGSGNHDDRPGGTGPYHFIIDLGEETTFRAFSYTPRVKGSDGWQNGNILHYEFYIAESKEEIENKISSDNYLYKGDFQYTHQQTSTDQTSLVVFSVPETSRFIALRSIDHGGHASCSEFNLYTDPPASPEPTQSPSPHPSVTPEASQTPLPTEPEKVPDPTIIKEENRDENRRVDRIINQTESVMLKIEVTLFEKINHPDDGGAIHVINAGIQCNGNHFDQCTSTKAGGAIYVNNDYDFLTLLSFEHLEIKNCVAQCGGGIFIRTTSNKNAVNIKSCQFESNTASATENDNVELYGGSAIYLNAPRGVIIRNRFNGNTGEGGSIKLCNSFEEVSKSSLLLSKLNEVLIKDCLFEISKKEKCSIFYDRGSKGSLFKIDQCTFTGKLSPGSNYICGRVISNDSQMLLVKKCKFGYNLKDLEELKMNSMHFMKMDVSEQVTIDGEKKKGSFALSKVAIVLAAVAAVAALAVCLFIFFTKKSEKEESSQSEESEIDQEIFNSLI</sequence>
<gene>
    <name evidence="5" type="ORF">M9Y10_033236</name>
</gene>
<evidence type="ECO:0000256" key="3">
    <source>
        <dbReference type="SAM" id="SignalP"/>
    </source>
</evidence>
<keyword evidence="2" id="KW-0812">Transmembrane</keyword>
<dbReference type="Gene3D" id="2.60.120.260">
    <property type="entry name" value="Galactose-binding domain-like"/>
    <property type="match status" value="3"/>
</dbReference>
<dbReference type="SUPFAM" id="SSF51126">
    <property type="entry name" value="Pectin lyase-like"/>
    <property type="match status" value="1"/>
</dbReference>
<evidence type="ECO:0000256" key="1">
    <source>
        <dbReference type="SAM" id="MobiDB-lite"/>
    </source>
</evidence>
<evidence type="ECO:0000313" key="6">
    <source>
        <dbReference type="Proteomes" id="UP001470230"/>
    </source>
</evidence>
<evidence type="ECO:0000256" key="2">
    <source>
        <dbReference type="SAM" id="Phobius"/>
    </source>
</evidence>
<feature type="compositionally biased region" description="Basic and acidic residues" evidence="1">
    <location>
        <begin position="643"/>
        <end position="658"/>
    </location>
</feature>
<feature type="signal peptide" evidence="3">
    <location>
        <begin position="1"/>
        <end position="18"/>
    </location>
</feature>
<keyword evidence="6" id="KW-1185">Reference proteome</keyword>
<feature type="domain" description="F5/8 type C" evidence="4">
    <location>
        <begin position="55"/>
        <end position="208"/>
    </location>
</feature>
<dbReference type="Proteomes" id="UP001470230">
    <property type="component" value="Unassembled WGS sequence"/>
</dbReference>
<dbReference type="Pfam" id="PF00754">
    <property type="entry name" value="F5_F8_type_C"/>
    <property type="match status" value="3"/>
</dbReference>
<feature type="domain" description="F5/8 type C" evidence="4">
    <location>
        <begin position="455"/>
        <end position="608"/>
    </location>
</feature>
<evidence type="ECO:0000259" key="4">
    <source>
        <dbReference type="Pfam" id="PF00754"/>
    </source>
</evidence>
<evidence type="ECO:0000313" key="5">
    <source>
        <dbReference type="EMBL" id="KAK8838604.1"/>
    </source>
</evidence>
<dbReference type="EMBL" id="JAPFFF010000055">
    <property type="protein sequence ID" value="KAK8838604.1"/>
    <property type="molecule type" value="Genomic_DNA"/>
</dbReference>
<proteinExistence type="predicted"/>
<comment type="caution">
    <text evidence="5">The sequence shown here is derived from an EMBL/GenBank/DDBJ whole genome shotgun (WGS) entry which is preliminary data.</text>
</comment>
<feature type="transmembrane region" description="Helical" evidence="2">
    <location>
        <begin position="943"/>
        <end position="964"/>
    </location>
</feature>
<protein>
    <recommendedName>
        <fullName evidence="4">F5/8 type C domain-containing protein</fullName>
    </recommendedName>
</protein>
<keyword evidence="2" id="KW-0472">Membrane</keyword>
<feature type="chain" id="PRO_5045909131" description="F5/8 type C domain-containing protein" evidence="3">
    <location>
        <begin position="19"/>
        <end position="990"/>
    </location>
</feature>
<feature type="compositionally biased region" description="Pro residues" evidence="1">
    <location>
        <begin position="616"/>
        <end position="630"/>
    </location>
</feature>
<dbReference type="InterPro" id="IPR011050">
    <property type="entry name" value="Pectin_lyase_fold/virulence"/>
</dbReference>
<feature type="domain" description="F5/8 type C" evidence="4">
    <location>
        <begin position="256"/>
        <end position="409"/>
    </location>
</feature>
<dbReference type="InterPro" id="IPR008979">
    <property type="entry name" value="Galactose-bd-like_sf"/>
</dbReference>
<organism evidence="5 6">
    <name type="scientific">Tritrichomonas musculus</name>
    <dbReference type="NCBI Taxonomy" id="1915356"/>
    <lineage>
        <taxon>Eukaryota</taxon>
        <taxon>Metamonada</taxon>
        <taxon>Parabasalia</taxon>
        <taxon>Tritrichomonadida</taxon>
        <taxon>Tritrichomonadidae</taxon>
        <taxon>Tritrichomonas</taxon>
    </lineage>
</organism>
<dbReference type="SUPFAM" id="SSF49785">
    <property type="entry name" value="Galactose-binding domain-like"/>
    <property type="match status" value="3"/>
</dbReference>
<dbReference type="InterPro" id="IPR000421">
    <property type="entry name" value="FA58C"/>
</dbReference>
<reference evidence="5 6" key="1">
    <citation type="submission" date="2024-04" db="EMBL/GenBank/DDBJ databases">
        <title>Tritrichomonas musculus Genome.</title>
        <authorList>
            <person name="Alves-Ferreira E."/>
            <person name="Grigg M."/>
            <person name="Lorenzi H."/>
            <person name="Galac M."/>
        </authorList>
    </citation>
    <scope>NUCLEOTIDE SEQUENCE [LARGE SCALE GENOMIC DNA]</scope>
    <source>
        <strain evidence="5 6">EAF2021</strain>
    </source>
</reference>
<keyword evidence="2" id="KW-1133">Transmembrane helix</keyword>
<feature type="region of interest" description="Disordered" evidence="1">
    <location>
        <begin position="607"/>
        <end position="658"/>
    </location>
</feature>
<accession>A0ABR2GXD3</accession>